<dbReference type="InterPro" id="IPR027417">
    <property type="entry name" value="P-loop_NTPase"/>
</dbReference>
<dbReference type="InterPro" id="IPR050095">
    <property type="entry name" value="ECF_ABC_transporter_ATP-bd"/>
</dbReference>
<keyword evidence="3 6" id="KW-0067">ATP-binding</keyword>
<dbReference type="GO" id="GO:0016887">
    <property type="term" value="F:ATP hydrolysis activity"/>
    <property type="evidence" value="ECO:0007669"/>
    <property type="project" value="InterPro"/>
</dbReference>
<dbReference type="Gene3D" id="3.40.50.300">
    <property type="entry name" value="P-loop containing nucleotide triphosphate hydrolases"/>
    <property type="match status" value="1"/>
</dbReference>
<evidence type="ECO:0000259" key="5">
    <source>
        <dbReference type="Pfam" id="PF00005"/>
    </source>
</evidence>
<keyword evidence="2" id="KW-0547">Nucleotide-binding</keyword>
<sequence length="176" mass="18173">MTLIARDLSVAPPGAPDPVVRGFSMEVAAGEWVALSGANGSGKTSLALTLAGLWPAVEGDVTLEGEPIARARERGAVAAVLQEPMSQLLEPTVADELAFTARNLSAPDDAIADDMRLWARPATRPDRSGPGRAPHAPGRRRGRRPSRPRLAGSRARKAAAGCERGLGGAMGDPGLG</sequence>
<evidence type="ECO:0000256" key="1">
    <source>
        <dbReference type="ARBA" id="ARBA00022448"/>
    </source>
</evidence>
<evidence type="ECO:0000256" key="2">
    <source>
        <dbReference type="ARBA" id="ARBA00022741"/>
    </source>
</evidence>
<evidence type="ECO:0000313" key="6">
    <source>
        <dbReference type="EMBL" id="TMQ55707.1"/>
    </source>
</evidence>
<keyword evidence="1" id="KW-0813">Transport</keyword>
<reference evidence="6 7" key="1">
    <citation type="journal article" date="2019" name="Nat. Microbiol.">
        <title>Mediterranean grassland soil C-N compound turnover is dependent on rainfall and depth, and is mediated by genomically divergent microorganisms.</title>
        <authorList>
            <person name="Diamond S."/>
            <person name="Andeer P.F."/>
            <person name="Li Z."/>
            <person name="Crits-Christoph A."/>
            <person name="Burstein D."/>
            <person name="Anantharaman K."/>
            <person name="Lane K.R."/>
            <person name="Thomas B.C."/>
            <person name="Pan C."/>
            <person name="Northen T.R."/>
            <person name="Banfield J.F."/>
        </authorList>
    </citation>
    <scope>NUCLEOTIDE SEQUENCE [LARGE SCALE GENOMIC DNA]</scope>
    <source>
        <strain evidence="6">WS_2</strain>
    </source>
</reference>
<organism evidence="6 7">
    <name type="scientific">Eiseniibacteriota bacterium</name>
    <dbReference type="NCBI Taxonomy" id="2212470"/>
    <lineage>
        <taxon>Bacteria</taxon>
        <taxon>Candidatus Eiseniibacteriota</taxon>
    </lineage>
</organism>
<evidence type="ECO:0000256" key="4">
    <source>
        <dbReference type="SAM" id="MobiDB-lite"/>
    </source>
</evidence>
<dbReference type="PANTHER" id="PTHR43553">
    <property type="entry name" value="HEAVY METAL TRANSPORTER"/>
    <property type="match status" value="1"/>
</dbReference>
<dbReference type="InterPro" id="IPR003439">
    <property type="entry name" value="ABC_transporter-like_ATP-bd"/>
</dbReference>
<dbReference type="SUPFAM" id="SSF52540">
    <property type="entry name" value="P-loop containing nucleoside triphosphate hydrolases"/>
    <property type="match status" value="1"/>
</dbReference>
<proteinExistence type="predicted"/>
<feature type="compositionally biased region" description="Gly residues" evidence="4">
    <location>
        <begin position="164"/>
        <end position="176"/>
    </location>
</feature>
<dbReference type="Proteomes" id="UP000317716">
    <property type="component" value="Unassembled WGS sequence"/>
</dbReference>
<gene>
    <name evidence="6" type="ORF">E6K72_06040</name>
</gene>
<dbReference type="Pfam" id="PF00005">
    <property type="entry name" value="ABC_tran"/>
    <property type="match status" value="1"/>
</dbReference>
<feature type="domain" description="ABC transporter" evidence="5">
    <location>
        <begin position="21"/>
        <end position="106"/>
    </location>
</feature>
<feature type="compositionally biased region" description="Basic residues" evidence="4">
    <location>
        <begin position="137"/>
        <end position="147"/>
    </location>
</feature>
<dbReference type="AlphaFoldDB" id="A0A538SWD4"/>
<dbReference type="GO" id="GO:0005524">
    <property type="term" value="F:ATP binding"/>
    <property type="evidence" value="ECO:0007669"/>
    <property type="project" value="UniProtKB-KW"/>
</dbReference>
<feature type="region of interest" description="Disordered" evidence="4">
    <location>
        <begin position="121"/>
        <end position="176"/>
    </location>
</feature>
<dbReference type="GO" id="GO:0042626">
    <property type="term" value="F:ATPase-coupled transmembrane transporter activity"/>
    <property type="evidence" value="ECO:0007669"/>
    <property type="project" value="TreeGrafter"/>
</dbReference>
<evidence type="ECO:0000313" key="7">
    <source>
        <dbReference type="Proteomes" id="UP000317716"/>
    </source>
</evidence>
<comment type="caution">
    <text evidence="6">The sequence shown here is derived from an EMBL/GenBank/DDBJ whole genome shotgun (WGS) entry which is preliminary data.</text>
</comment>
<dbReference type="EMBL" id="VBOS01000202">
    <property type="protein sequence ID" value="TMQ55707.1"/>
    <property type="molecule type" value="Genomic_DNA"/>
</dbReference>
<evidence type="ECO:0000256" key="3">
    <source>
        <dbReference type="ARBA" id="ARBA00022840"/>
    </source>
</evidence>
<protein>
    <submittedName>
        <fullName evidence="6">ATP-binding cassette domain-containing protein</fullName>
    </submittedName>
</protein>
<dbReference type="GO" id="GO:0043190">
    <property type="term" value="C:ATP-binding cassette (ABC) transporter complex"/>
    <property type="evidence" value="ECO:0007669"/>
    <property type="project" value="TreeGrafter"/>
</dbReference>
<name>A0A538SWD4_UNCEI</name>
<accession>A0A538SWD4</accession>